<dbReference type="PROSITE" id="PS51745">
    <property type="entry name" value="PB1"/>
    <property type="match status" value="1"/>
</dbReference>
<dbReference type="SUPFAM" id="SSF56112">
    <property type="entry name" value="Protein kinase-like (PK-like)"/>
    <property type="match status" value="1"/>
</dbReference>
<dbReference type="Gene3D" id="1.10.510.10">
    <property type="entry name" value="Transferase(Phosphotransferase) domain 1"/>
    <property type="match status" value="1"/>
</dbReference>
<dbReference type="PROSITE" id="PS00108">
    <property type="entry name" value="PROTEIN_KINASE_ST"/>
    <property type="match status" value="1"/>
</dbReference>
<organism evidence="6">
    <name type="scientific">Aphanomyces astaci</name>
    <name type="common">Crayfish plague agent</name>
    <dbReference type="NCBI Taxonomy" id="112090"/>
    <lineage>
        <taxon>Eukaryota</taxon>
        <taxon>Sar</taxon>
        <taxon>Stramenopiles</taxon>
        <taxon>Oomycota</taxon>
        <taxon>Saprolegniomycetes</taxon>
        <taxon>Saprolegniales</taxon>
        <taxon>Verrucalvaceae</taxon>
        <taxon>Aphanomyces</taxon>
    </lineage>
</organism>
<accession>W4GUT5</accession>
<evidence type="ECO:0000259" key="4">
    <source>
        <dbReference type="PROSITE" id="PS50011"/>
    </source>
</evidence>
<evidence type="ECO:0000259" key="5">
    <source>
        <dbReference type="PROSITE" id="PS51745"/>
    </source>
</evidence>
<name>W4GUT5_APHAT</name>
<feature type="domain" description="Protein kinase" evidence="4">
    <location>
        <begin position="481"/>
        <end position="738"/>
    </location>
</feature>
<evidence type="ECO:0000256" key="3">
    <source>
        <dbReference type="SAM" id="MobiDB-lite"/>
    </source>
</evidence>
<dbReference type="CDD" id="cd05992">
    <property type="entry name" value="PB1"/>
    <property type="match status" value="1"/>
</dbReference>
<dbReference type="AlphaFoldDB" id="W4GUT5"/>
<dbReference type="InterPro" id="IPR051681">
    <property type="entry name" value="Ser/Thr_Kinases-Pseudokinases"/>
</dbReference>
<protein>
    <submittedName>
        <fullName evidence="6">TKL protein kinase</fullName>
    </submittedName>
</protein>
<dbReference type="SUPFAM" id="SSF54277">
    <property type="entry name" value="CAD &amp; PB1 domains"/>
    <property type="match status" value="1"/>
</dbReference>
<reference evidence="6" key="1">
    <citation type="submission" date="2013-12" db="EMBL/GenBank/DDBJ databases">
        <title>The Genome Sequence of Aphanomyces astaci APO3.</title>
        <authorList>
            <consortium name="The Broad Institute Genomics Platform"/>
            <person name="Russ C."/>
            <person name="Tyler B."/>
            <person name="van West P."/>
            <person name="Dieguez-Uribeondo J."/>
            <person name="Young S.K."/>
            <person name="Zeng Q."/>
            <person name="Gargeya S."/>
            <person name="Fitzgerald M."/>
            <person name="Abouelleil A."/>
            <person name="Alvarado L."/>
            <person name="Chapman S.B."/>
            <person name="Gainer-Dewar J."/>
            <person name="Goldberg J."/>
            <person name="Griggs A."/>
            <person name="Gujja S."/>
            <person name="Hansen M."/>
            <person name="Howarth C."/>
            <person name="Imamovic A."/>
            <person name="Ireland A."/>
            <person name="Larimer J."/>
            <person name="McCowan C."/>
            <person name="Murphy C."/>
            <person name="Pearson M."/>
            <person name="Poon T.W."/>
            <person name="Priest M."/>
            <person name="Roberts A."/>
            <person name="Saif S."/>
            <person name="Shea T."/>
            <person name="Sykes S."/>
            <person name="Wortman J."/>
            <person name="Nusbaum C."/>
            <person name="Birren B."/>
        </authorList>
    </citation>
    <scope>NUCLEOTIDE SEQUENCE [LARGE SCALE GENOMIC DNA]</scope>
    <source>
        <strain evidence="6">APO3</strain>
    </source>
</reference>
<keyword evidence="6" id="KW-0808">Transferase</keyword>
<evidence type="ECO:0000313" key="6">
    <source>
        <dbReference type="EMBL" id="ETV83452.1"/>
    </source>
</evidence>
<sequence>MWKSTSSIVGKTSGLDDLPMVLQQEINDFLHFAQNRKQQKLVPRINKVDFTKPMPDSEFSLCLQLQLYSKDFVDGWPLSSMTSIASMSLTSISLERDRGKFTLVVRIPKAYPQASPDISCVMGGEYVPPQLKRGPAFVMPWIQQGWPSTYSLLQFAEDLCTALGAPEDIATASFLAPDPKVFPLNTHHYGASPTSQPSTDLPKPSVEHTVDLLMMGNDYHAERQVKQLSFQGSAKLATTNIGSPNPFDSSPHTSVPKANAQMLNPDSSGKRGSVSPQSTHDLLGMHQPTTPSHSNGRSATNDLLGFDMALTSSSHLPPPVVLRSNGHSTGTLAIQTRNGGNTSPQGGGNVQSPRGLELRYQSNECCIKCKFKDEARRFVFDKSMSFQQLQDAIMRLFQFPPTTVVTLAYLDSDGDKCGLSSDEELRAALSHFPDTLILHADIKQGEPPKKPEPPVVPAPMRGPSGAKTEDTSLREIKIEDVKLEKCIGVGSSCKVYKAIWRGTEVAIKKFTSQNADTVNKEFKHEVHMMTHLGCHPCIVLLLAVCSTPKSIVFEYLPFSLFEQINGSQDPSKKIPPFPNTWQKRLQMIMDVARGLQFLHSFNIVHRDLKSLNLLITDEGRVKLADFGIAKLAQDEFMTRCCGTYQWMAPEVIVSQSYSVSADIYSFGVVMWEICEASVPFADTPAALVAMAVIQENKRPAISPNIPTPLKELICKCWDKEATVRPDAATIVNDLTKFLQASQTPT</sequence>
<keyword evidence="6" id="KW-0418">Kinase</keyword>
<dbReference type="RefSeq" id="XP_009826882.1">
    <property type="nucleotide sequence ID" value="XM_009828580.1"/>
</dbReference>
<feature type="compositionally biased region" description="Polar residues" evidence="3">
    <location>
        <begin position="287"/>
        <end position="301"/>
    </location>
</feature>
<feature type="region of interest" description="Disordered" evidence="3">
    <location>
        <begin position="443"/>
        <end position="470"/>
    </location>
</feature>
<dbReference type="OrthoDB" id="4062651at2759"/>
<evidence type="ECO:0000256" key="2">
    <source>
        <dbReference type="ARBA" id="ARBA00022840"/>
    </source>
</evidence>
<dbReference type="VEuPathDB" id="FungiDB:H257_04177"/>
<feature type="compositionally biased region" description="Polar residues" evidence="3">
    <location>
        <begin position="325"/>
        <end position="344"/>
    </location>
</feature>
<dbReference type="PRINTS" id="PR00109">
    <property type="entry name" value="TYRKINASE"/>
</dbReference>
<dbReference type="GO" id="GO:0004674">
    <property type="term" value="F:protein serine/threonine kinase activity"/>
    <property type="evidence" value="ECO:0007669"/>
    <property type="project" value="TreeGrafter"/>
</dbReference>
<feature type="compositionally biased region" description="Polar residues" evidence="3">
    <location>
        <begin position="237"/>
        <end position="253"/>
    </location>
</feature>
<dbReference type="PANTHER" id="PTHR44329">
    <property type="entry name" value="SERINE/THREONINE-PROTEIN KINASE TNNI3K-RELATED"/>
    <property type="match status" value="1"/>
</dbReference>
<dbReference type="PROSITE" id="PS50011">
    <property type="entry name" value="PROTEIN_KINASE_DOM"/>
    <property type="match status" value="1"/>
</dbReference>
<feature type="region of interest" description="Disordered" evidence="3">
    <location>
        <begin position="237"/>
        <end position="301"/>
    </location>
</feature>
<feature type="compositionally biased region" description="Basic and acidic residues" evidence="3">
    <location>
        <begin position="443"/>
        <end position="452"/>
    </location>
</feature>
<dbReference type="InterPro" id="IPR000270">
    <property type="entry name" value="PB1_dom"/>
</dbReference>
<dbReference type="GO" id="GO:0005524">
    <property type="term" value="F:ATP binding"/>
    <property type="evidence" value="ECO:0007669"/>
    <property type="project" value="UniProtKB-KW"/>
</dbReference>
<feature type="domain" description="PB1" evidence="5">
    <location>
        <begin position="364"/>
        <end position="441"/>
    </location>
</feature>
<dbReference type="CDD" id="cd13999">
    <property type="entry name" value="STKc_MAP3K-like"/>
    <property type="match status" value="1"/>
</dbReference>
<dbReference type="GeneID" id="20806173"/>
<dbReference type="EMBL" id="KI913120">
    <property type="protein sequence ID" value="ETV83452.1"/>
    <property type="molecule type" value="Genomic_DNA"/>
</dbReference>
<dbReference type="SMART" id="SM00666">
    <property type="entry name" value="PB1"/>
    <property type="match status" value="1"/>
</dbReference>
<dbReference type="InterPro" id="IPR000719">
    <property type="entry name" value="Prot_kinase_dom"/>
</dbReference>
<dbReference type="InterPro" id="IPR011009">
    <property type="entry name" value="Kinase-like_dom_sf"/>
</dbReference>
<dbReference type="Pfam" id="PF00564">
    <property type="entry name" value="PB1"/>
    <property type="match status" value="1"/>
</dbReference>
<dbReference type="SMART" id="SM00220">
    <property type="entry name" value="S_TKc"/>
    <property type="match status" value="1"/>
</dbReference>
<dbReference type="Gene3D" id="3.10.20.90">
    <property type="entry name" value="Phosphatidylinositol 3-kinase Catalytic Subunit, Chain A, domain 1"/>
    <property type="match status" value="1"/>
</dbReference>
<dbReference type="InterPro" id="IPR001245">
    <property type="entry name" value="Ser-Thr/Tyr_kinase_cat_dom"/>
</dbReference>
<dbReference type="STRING" id="112090.W4GUT5"/>
<dbReference type="InterPro" id="IPR053793">
    <property type="entry name" value="PB1-like"/>
</dbReference>
<proteinExistence type="predicted"/>
<dbReference type="InterPro" id="IPR008271">
    <property type="entry name" value="Ser/Thr_kinase_AS"/>
</dbReference>
<feature type="region of interest" description="Disordered" evidence="3">
    <location>
        <begin position="317"/>
        <end position="354"/>
    </location>
</feature>
<gene>
    <name evidence="6" type="ORF">H257_04177</name>
</gene>
<evidence type="ECO:0000256" key="1">
    <source>
        <dbReference type="ARBA" id="ARBA00022741"/>
    </source>
</evidence>
<dbReference type="PANTHER" id="PTHR44329:SF298">
    <property type="entry name" value="MIXED LINEAGE KINASE DOMAIN-LIKE PROTEIN"/>
    <property type="match status" value="1"/>
</dbReference>
<keyword evidence="2" id="KW-0067">ATP-binding</keyword>
<dbReference type="Pfam" id="PF07714">
    <property type="entry name" value="PK_Tyr_Ser-Thr"/>
    <property type="match status" value="1"/>
</dbReference>
<keyword evidence="1" id="KW-0547">Nucleotide-binding</keyword>
<dbReference type="Gene3D" id="3.30.200.20">
    <property type="entry name" value="Phosphorylase Kinase, domain 1"/>
    <property type="match status" value="1"/>
</dbReference>